<keyword evidence="1" id="KW-0472">Membrane</keyword>
<evidence type="ECO:0000256" key="1">
    <source>
        <dbReference type="SAM" id="Phobius"/>
    </source>
</evidence>
<keyword evidence="1" id="KW-0812">Transmembrane</keyword>
<proteinExistence type="predicted"/>
<comment type="caution">
    <text evidence="2">The sequence shown here is derived from an EMBL/GenBank/DDBJ whole genome shotgun (WGS) entry which is preliminary data.</text>
</comment>
<evidence type="ECO:0000313" key="2">
    <source>
        <dbReference type="EMBL" id="PDS23476.1"/>
    </source>
</evidence>
<protein>
    <recommendedName>
        <fullName evidence="3">PH (Pleckstrin Homology) domain-containing protein</fullName>
    </recommendedName>
</protein>
<dbReference type="Proteomes" id="UP000220828">
    <property type="component" value="Unassembled WGS sequence"/>
</dbReference>
<reference evidence="2" key="1">
    <citation type="submission" date="2017-09" db="EMBL/GenBank/DDBJ databases">
        <title>Whole genomes of Flavobacteriaceae.</title>
        <authorList>
            <person name="Stine C."/>
            <person name="Li C."/>
            <person name="Tadesse D."/>
        </authorList>
    </citation>
    <scope>NUCLEOTIDE SEQUENCE [LARGE SCALE GENOMIC DNA]</scope>
    <source>
        <strain evidence="2">ATCC 35036</strain>
    </source>
</reference>
<feature type="transmembrane region" description="Helical" evidence="1">
    <location>
        <begin position="17"/>
        <end position="40"/>
    </location>
</feature>
<dbReference type="InterPro" id="IPR048136">
    <property type="entry name" value="STM3941-like"/>
</dbReference>
<dbReference type="EMBL" id="PCMW01000060">
    <property type="protein sequence ID" value="PDS23476.1"/>
    <property type="molecule type" value="Genomic_DNA"/>
</dbReference>
<dbReference type="NCBIfam" id="NF041635">
    <property type="entry name" value="STM3941_fam"/>
    <property type="match status" value="1"/>
</dbReference>
<gene>
    <name evidence="2" type="ORF">B0A77_10790</name>
</gene>
<accession>A0A2H3KHA7</accession>
<name>A0A2H3KHA7_9FLAO</name>
<dbReference type="AlphaFoldDB" id="A0A2H3KHA7"/>
<evidence type="ECO:0008006" key="3">
    <source>
        <dbReference type="Google" id="ProtNLM"/>
    </source>
</evidence>
<keyword evidence="1" id="KW-1133">Transmembrane helix</keyword>
<sequence>MVFGIIAVYYIYRLGYISIRLVLVLSVFLLIFPFVLYWCLKIIGNSNAGLVINNEGILDNIQFAKFGVVKWENIKGYRTCRVFFSDLILLDLLDNEVVMKNLNKIQKNNAQNRLENYGTPFVINLSNLKKDKEELINIISEHIKKTE</sequence>
<organism evidence="2">
    <name type="scientific">Flavobacterium branchiophilum</name>
    <dbReference type="NCBI Taxonomy" id="55197"/>
    <lineage>
        <taxon>Bacteria</taxon>
        <taxon>Pseudomonadati</taxon>
        <taxon>Bacteroidota</taxon>
        <taxon>Flavobacteriia</taxon>
        <taxon>Flavobacteriales</taxon>
        <taxon>Flavobacteriaceae</taxon>
        <taxon>Flavobacterium</taxon>
    </lineage>
</organism>